<feature type="region of interest" description="Disordered" evidence="1">
    <location>
        <begin position="1"/>
        <end position="64"/>
    </location>
</feature>
<dbReference type="AlphaFoldDB" id="A0A5N8WM95"/>
<dbReference type="RefSeq" id="WP_152858864.1">
    <property type="nucleotide sequence ID" value="NZ_VMNX01000004.1"/>
</dbReference>
<evidence type="ECO:0000313" key="3">
    <source>
        <dbReference type="Proteomes" id="UP000373149"/>
    </source>
</evidence>
<evidence type="ECO:0000256" key="1">
    <source>
        <dbReference type="SAM" id="MobiDB-lite"/>
    </source>
</evidence>
<sequence>MSEAEKPGGFTPSGSGLLSPFRTEERAEGPYESEWEATPAPTALDSPFRAADRQTGRGPVDAESEAVRELLAELYEDELEESLAELLEETAAFHAQHAATTVGRPDPRAVEAPAREWLEPLARQTEAMLESVAEAAGNADAPSLTEAELEELFASAVPPTALGETPAFENFFGAIAKFAKKAVKGAVNLAKKGVRAVGKVMPVGLILGQLKKIVGPLLQRVLKIGIGRLPAPLRPVAATLAKKLLREAPETEAEQAESLAHAPTAHALGQDPEATTPSPAAELALEAAGTVAGLLLARDEQESEDWLAEAGAVLSGERAEAEAYAQDVPAAEAEALDEARERLTEALSELSEGGDPRPALEEFIPLVMAALPLVRKGISVIGRDRVVNMLAGLLAQLIGKWVRPREANILARAIADTGLKLLSLEAEAEDPRRTAATALTATVEDTVRRLARLPAEELEDPVRLEAAAGSAFNAAAAANVPASLLREDLEELEARGLNGTWLHLPRTKPRRFRYKRFSRSFEVTLEARQAAALRTAEGVRLDTLLRDRFRVRTYPVRIVVSLYEAMGGGVWARQIAVAEKKHGRGRGPVALLPLTRQAAGTLLGHPGLGKDGTRPVKGRPLAPGTRLFGIELVGHRTSGARPATGPAGSVPRGPDAVPAGAGDAAGAGVAVAALPSSGRGRPTQVNLTVDARGGREGLVVALYLAEERAQALLNGAGSPPAIGPFLAALATDLADGVVTALLDGAGRRVRIFREAYEQSAQLSPASEGEEFVSALAPRVREALSTGLKRVAGHVLAQYLQGHLGEFVRTLQAPQNGVTLVVTLPGTQLVGMITAVRSGRVPSLAALSSAIRALTADAAAKVEVRAGFHRG</sequence>
<gene>
    <name evidence="2" type="ORF">FPZ41_03160</name>
</gene>
<accession>A0A5N8WM95</accession>
<dbReference type="EMBL" id="VMNX01000004">
    <property type="protein sequence ID" value="MPY47644.1"/>
    <property type="molecule type" value="Genomic_DNA"/>
</dbReference>
<dbReference type="Proteomes" id="UP000373149">
    <property type="component" value="Unassembled WGS sequence"/>
</dbReference>
<comment type="caution">
    <text evidence="2">The sequence shown here is derived from an EMBL/GenBank/DDBJ whole genome shotgun (WGS) entry which is preliminary data.</text>
</comment>
<keyword evidence="3" id="KW-1185">Reference proteome</keyword>
<proteinExistence type="predicted"/>
<protein>
    <submittedName>
        <fullName evidence="2">Uncharacterized protein</fullName>
    </submittedName>
</protein>
<organism evidence="2 3">
    <name type="scientific">Streptomyces acidicola</name>
    <dbReference type="NCBI Taxonomy" id="2596892"/>
    <lineage>
        <taxon>Bacteria</taxon>
        <taxon>Bacillati</taxon>
        <taxon>Actinomycetota</taxon>
        <taxon>Actinomycetes</taxon>
        <taxon>Kitasatosporales</taxon>
        <taxon>Streptomycetaceae</taxon>
        <taxon>Streptomyces</taxon>
    </lineage>
</organism>
<name>A0A5N8WM95_9ACTN</name>
<reference evidence="2 3" key="1">
    <citation type="submission" date="2019-09" db="EMBL/GenBank/DDBJ databases">
        <authorList>
            <person name="Duangmal K."/>
            <person name="Teo W.F.A."/>
            <person name="Lipun K."/>
        </authorList>
    </citation>
    <scope>NUCLEOTIDE SEQUENCE [LARGE SCALE GENOMIC DNA]</scope>
    <source>
        <strain evidence="2 3">K1PN6</strain>
    </source>
</reference>
<evidence type="ECO:0000313" key="2">
    <source>
        <dbReference type="EMBL" id="MPY47644.1"/>
    </source>
</evidence>